<evidence type="ECO:0000313" key="3">
    <source>
        <dbReference type="Proteomes" id="UP000235786"/>
    </source>
</evidence>
<dbReference type="AlphaFoldDB" id="A0A2J6RL83"/>
<sequence length="776" mass="87945">MLVSLLEDYFGTVIAPEGPRLSQIPPFKYSPLPTPTSVRLLNIHPDPSSTIHCSIQIADLDDSPLYDALSYTWGDPRDPIFQSITPEQYRRRHDIICDGCLISVTENLYHALQRLRSLKRNGISTKDGIVLQNYVWIDALCINQADDAERGSQVAMMDEIYSNSRRVIAWLGRKNQYTDRAVEMIHQLANSQPTRGTALLSRFLSALSLNTSRDLSGRQRATPHSIAHMDRDALEPLIALFELPYFRRAWVIQELALAPGILFFWGNQMIQGDELLKCAQLTTAMREKDNDLEFTRSYFASIQDHMNETGLLPLTPGLSYVAVTRNRSSLYSGHKTPWYAIIPIALGRNWISTDPRDRVYATFGIVKSIINSCPRTEPVKLSAKELPVPDYAKSAKEVYTEFAMWLFKVSDTMIPLAMVEDRSKRSPGLLDVLPSWVPDFSVLNLPTPSFLGWANLWQAAKGEEIGIPLLLDGRILIVKAAYFDKVRGVAAPIESTFSKECLYSILGLVEPFAGSQYPLLPMSYIDALWRTLIMDSEISTTGALIHPARPGRRQDFHEWIISRAFRFEGSAIDGKLANYERYYKVQRMLLKELIFQVAQDPTIFKCSGRTDEEHALRAGFEEHLKALFSLKRDSPSDWFGSFEDFLHFYAIFLRRESRFATRDITHIQTAIATLSKRDSPGRAEMLSRIGRFRLATEKAMMHRRLFLTATGCIGLAGQSVAVGDEMWIVAGLTTPVVLRRSQSGRFKWMGEAYVHGIMQGEAVRSGRLRFHDIDLE</sequence>
<dbReference type="PANTHER" id="PTHR24148:SF64">
    <property type="entry name" value="HETEROKARYON INCOMPATIBILITY DOMAIN-CONTAINING PROTEIN"/>
    <property type="match status" value="1"/>
</dbReference>
<dbReference type="OrthoDB" id="3548654at2759"/>
<dbReference type="Proteomes" id="UP000235786">
    <property type="component" value="Unassembled WGS sequence"/>
</dbReference>
<dbReference type="PANTHER" id="PTHR24148">
    <property type="entry name" value="ANKYRIN REPEAT DOMAIN-CONTAINING PROTEIN 39 HOMOLOG-RELATED"/>
    <property type="match status" value="1"/>
</dbReference>
<name>A0A2J6RL83_HYAVF</name>
<protein>
    <submittedName>
        <fullName evidence="2">HET-domain-containing protein</fullName>
    </submittedName>
</protein>
<dbReference type="InterPro" id="IPR010730">
    <property type="entry name" value="HET"/>
</dbReference>
<dbReference type="Pfam" id="PF06985">
    <property type="entry name" value="HET"/>
    <property type="match status" value="1"/>
</dbReference>
<keyword evidence="3" id="KW-1185">Reference proteome</keyword>
<organism evidence="2 3">
    <name type="scientific">Hyaloscypha variabilis (strain UAMH 11265 / GT02V1 / F)</name>
    <name type="common">Meliniomyces variabilis</name>
    <dbReference type="NCBI Taxonomy" id="1149755"/>
    <lineage>
        <taxon>Eukaryota</taxon>
        <taxon>Fungi</taxon>
        <taxon>Dikarya</taxon>
        <taxon>Ascomycota</taxon>
        <taxon>Pezizomycotina</taxon>
        <taxon>Leotiomycetes</taxon>
        <taxon>Helotiales</taxon>
        <taxon>Hyaloscyphaceae</taxon>
        <taxon>Hyaloscypha</taxon>
        <taxon>Hyaloscypha variabilis</taxon>
    </lineage>
</organism>
<dbReference type="Pfam" id="PF26639">
    <property type="entry name" value="Het-6_barrel"/>
    <property type="match status" value="1"/>
</dbReference>
<gene>
    <name evidence="2" type="ORF">L207DRAFT_491259</name>
</gene>
<accession>A0A2J6RL83</accession>
<evidence type="ECO:0000259" key="1">
    <source>
        <dbReference type="Pfam" id="PF06985"/>
    </source>
</evidence>
<dbReference type="EMBL" id="KZ613947">
    <property type="protein sequence ID" value="PMD39282.1"/>
    <property type="molecule type" value="Genomic_DNA"/>
</dbReference>
<feature type="domain" description="Heterokaryon incompatibility" evidence="1">
    <location>
        <begin position="66"/>
        <end position="254"/>
    </location>
</feature>
<reference evidence="2 3" key="1">
    <citation type="submission" date="2016-04" db="EMBL/GenBank/DDBJ databases">
        <title>A degradative enzymes factory behind the ericoid mycorrhizal symbiosis.</title>
        <authorList>
            <consortium name="DOE Joint Genome Institute"/>
            <person name="Martino E."/>
            <person name="Morin E."/>
            <person name="Grelet G."/>
            <person name="Kuo A."/>
            <person name="Kohler A."/>
            <person name="Daghino S."/>
            <person name="Barry K."/>
            <person name="Choi C."/>
            <person name="Cichocki N."/>
            <person name="Clum A."/>
            <person name="Copeland A."/>
            <person name="Hainaut M."/>
            <person name="Haridas S."/>
            <person name="Labutti K."/>
            <person name="Lindquist E."/>
            <person name="Lipzen A."/>
            <person name="Khouja H.-R."/>
            <person name="Murat C."/>
            <person name="Ohm R."/>
            <person name="Olson A."/>
            <person name="Spatafora J."/>
            <person name="Veneault-Fourrey C."/>
            <person name="Henrissat B."/>
            <person name="Grigoriev I."/>
            <person name="Martin F."/>
            <person name="Perotto S."/>
        </authorList>
    </citation>
    <scope>NUCLEOTIDE SEQUENCE [LARGE SCALE GENOMIC DNA]</scope>
    <source>
        <strain evidence="2 3">F</strain>
    </source>
</reference>
<dbReference type="STRING" id="1149755.A0A2J6RL83"/>
<proteinExistence type="predicted"/>
<evidence type="ECO:0000313" key="2">
    <source>
        <dbReference type="EMBL" id="PMD39282.1"/>
    </source>
</evidence>
<dbReference type="InterPro" id="IPR052895">
    <property type="entry name" value="HetReg/Transcr_Mod"/>
</dbReference>